<dbReference type="InterPro" id="IPR052162">
    <property type="entry name" value="Sensor_kinase/Photoreceptor"/>
</dbReference>
<keyword evidence="5" id="KW-0418">Kinase</keyword>
<reference evidence="9" key="1">
    <citation type="submission" date="2021-04" db="EMBL/GenBank/DDBJ databases">
        <title>Devosia litorisediminis sp. nov., isolated from a sand dune.</title>
        <authorList>
            <person name="Park S."/>
            <person name="Yoon J.-H."/>
        </authorList>
    </citation>
    <scope>NUCLEOTIDE SEQUENCE</scope>
    <source>
        <strain evidence="9">BSSL-BM10</strain>
    </source>
</reference>
<evidence type="ECO:0000256" key="5">
    <source>
        <dbReference type="ARBA" id="ARBA00022777"/>
    </source>
</evidence>
<dbReference type="CDD" id="cd00130">
    <property type="entry name" value="PAS"/>
    <property type="match status" value="3"/>
</dbReference>
<accession>A0A942E7L2</accession>
<dbReference type="GO" id="GO:0006355">
    <property type="term" value="P:regulation of DNA-templated transcription"/>
    <property type="evidence" value="ECO:0007669"/>
    <property type="project" value="InterPro"/>
</dbReference>
<dbReference type="PANTHER" id="PTHR43304">
    <property type="entry name" value="PHYTOCHROME-LIKE PROTEIN CPH1"/>
    <property type="match status" value="1"/>
</dbReference>
<dbReference type="Proteomes" id="UP000678281">
    <property type="component" value="Unassembled WGS sequence"/>
</dbReference>
<name>A0A942E7L2_9HYPH</name>
<dbReference type="Gene3D" id="3.30.565.10">
    <property type="entry name" value="Histidine kinase-like ATPase, C-terminal domain"/>
    <property type="match status" value="1"/>
</dbReference>
<evidence type="ECO:0000259" key="6">
    <source>
        <dbReference type="PROSITE" id="PS50109"/>
    </source>
</evidence>
<dbReference type="RefSeq" id="WP_212659035.1">
    <property type="nucleotide sequence ID" value="NZ_JAGXTP010000001.1"/>
</dbReference>
<dbReference type="PROSITE" id="PS50113">
    <property type="entry name" value="PAC"/>
    <property type="match status" value="4"/>
</dbReference>
<feature type="domain" description="PAC" evidence="8">
    <location>
        <begin position="481"/>
        <end position="533"/>
    </location>
</feature>
<evidence type="ECO:0000256" key="1">
    <source>
        <dbReference type="ARBA" id="ARBA00000085"/>
    </source>
</evidence>
<protein>
    <recommendedName>
        <fullName evidence="2">histidine kinase</fullName>
        <ecNumber evidence="2">2.7.13.3</ecNumber>
    </recommendedName>
</protein>
<dbReference type="SMART" id="SM00387">
    <property type="entry name" value="HATPase_c"/>
    <property type="match status" value="1"/>
</dbReference>
<dbReference type="InterPro" id="IPR000014">
    <property type="entry name" value="PAS"/>
</dbReference>
<comment type="catalytic activity">
    <reaction evidence="1">
        <text>ATP + protein L-histidine = ADP + protein N-phospho-L-histidine.</text>
        <dbReference type="EC" id="2.7.13.3"/>
    </reaction>
</comment>
<dbReference type="Pfam" id="PF00512">
    <property type="entry name" value="HisKA"/>
    <property type="match status" value="1"/>
</dbReference>
<evidence type="ECO:0000259" key="7">
    <source>
        <dbReference type="PROSITE" id="PS50112"/>
    </source>
</evidence>
<dbReference type="Pfam" id="PF00989">
    <property type="entry name" value="PAS"/>
    <property type="match status" value="1"/>
</dbReference>
<evidence type="ECO:0000256" key="4">
    <source>
        <dbReference type="ARBA" id="ARBA00022679"/>
    </source>
</evidence>
<dbReference type="Gene3D" id="3.30.450.20">
    <property type="entry name" value="PAS domain"/>
    <property type="match status" value="5"/>
</dbReference>
<dbReference type="SUPFAM" id="SSF55785">
    <property type="entry name" value="PYP-like sensor domain (PAS domain)"/>
    <property type="match status" value="5"/>
</dbReference>
<dbReference type="PRINTS" id="PR00344">
    <property type="entry name" value="BCTRLSENSOR"/>
</dbReference>
<dbReference type="InterPro" id="IPR000700">
    <property type="entry name" value="PAS-assoc_C"/>
</dbReference>
<dbReference type="EMBL" id="JAGXTP010000001">
    <property type="protein sequence ID" value="MBS3849573.1"/>
    <property type="molecule type" value="Genomic_DNA"/>
</dbReference>
<feature type="domain" description="PAC" evidence="8">
    <location>
        <begin position="213"/>
        <end position="266"/>
    </location>
</feature>
<evidence type="ECO:0000256" key="3">
    <source>
        <dbReference type="ARBA" id="ARBA00022553"/>
    </source>
</evidence>
<dbReference type="SMART" id="SM00388">
    <property type="entry name" value="HisKA"/>
    <property type="match status" value="1"/>
</dbReference>
<dbReference type="InterPro" id="IPR013767">
    <property type="entry name" value="PAS_fold"/>
</dbReference>
<gene>
    <name evidence="9" type="ORF">KD146_12780</name>
</gene>
<dbReference type="EC" id="2.7.13.3" evidence="2"/>
<dbReference type="InterPro" id="IPR003661">
    <property type="entry name" value="HisK_dim/P_dom"/>
</dbReference>
<dbReference type="InterPro" id="IPR036097">
    <property type="entry name" value="HisK_dim/P_sf"/>
</dbReference>
<dbReference type="CDD" id="cd00082">
    <property type="entry name" value="HisKA"/>
    <property type="match status" value="1"/>
</dbReference>
<feature type="domain" description="PAC" evidence="8">
    <location>
        <begin position="339"/>
        <end position="391"/>
    </location>
</feature>
<evidence type="ECO:0000259" key="8">
    <source>
        <dbReference type="PROSITE" id="PS50113"/>
    </source>
</evidence>
<proteinExistence type="predicted"/>
<dbReference type="InterPro" id="IPR036890">
    <property type="entry name" value="HATPase_C_sf"/>
</dbReference>
<dbReference type="Pfam" id="PF13426">
    <property type="entry name" value="PAS_9"/>
    <property type="match status" value="2"/>
</dbReference>
<feature type="domain" description="PAS" evidence="7">
    <location>
        <begin position="392"/>
        <end position="437"/>
    </location>
</feature>
<dbReference type="Pfam" id="PF08448">
    <property type="entry name" value="PAS_4"/>
    <property type="match status" value="1"/>
</dbReference>
<keyword evidence="4" id="KW-0808">Transferase</keyword>
<dbReference type="PROSITE" id="PS50112">
    <property type="entry name" value="PAS"/>
    <property type="match status" value="2"/>
</dbReference>
<feature type="domain" description="PAS" evidence="7">
    <location>
        <begin position="534"/>
        <end position="604"/>
    </location>
</feature>
<dbReference type="Pfam" id="PF08447">
    <property type="entry name" value="PAS_3"/>
    <property type="match status" value="1"/>
</dbReference>
<evidence type="ECO:0000313" key="10">
    <source>
        <dbReference type="Proteomes" id="UP000678281"/>
    </source>
</evidence>
<comment type="caution">
    <text evidence="9">The sequence shown here is derived from an EMBL/GenBank/DDBJ whole genome shotgun (WGS) entry which is preliminary data.</text>
</comment>
<dbReference type="Pfam" id="PF02518">
    <property type="entry name" value="HATPase_c"/>
    <property type="match status" value="1"/>
</dbReference>
<dbReference type="InterPro" id="IPR003594">
    <property type="entry name" value="HATPase_dom"/>
</dbReference>
<dbReference type="InterPro" id="IPR035965">
    <property type="entry name" value="PAS-like_dom_sf"/>
</dbReference>
<dbReference type="SMART" id="SM00086">
    <property type="entry name" value="PAC"/>
    <property type="match status" value="5"/>
</dbReference>
<dbReference type="InterPro" id="IPR013656">
    <property type="entry name" value="PAS_4"/>
</dbReference>
<dbReference type="Gene3D" id="2.10.70.100">
    <property type="match status" value="1"/>
</dbReference>
<organism evidence="9 10">
    <name type="scientific">Devosia litorisediminis</name>
    <dbReference type="NCBI Taxonomy" id="2829817"/>
    <lineage>
        <taxon>Bacteria</taxon>
        <taxon>Pseudomonadati</taxon>
        <taxon>Pseudomonadota</taxon>
        <taxon>Alphaproteobacteria</taxon>
        <taxon>Hyphomicrobiales</taxon>
        <taxon>Devosiaceae</taxon>
        <taxon>Devosia</taxon>
    </lineage>
</organism>
<feature type="domain" description="Histidine kinase" evidence="6">
    <location>
        <begin position="664"/>
        <end position="883"/>
    </location>
</feature>
<feature type="domain" description="PAC" evidence="8">
    <location>
        <begin position="608"/>
        <end position="660"/>
    </location>
</feature>
<dbReference type="InterPro" id="IPR013655">
    <property type="entry name" value="PAS_fold_3"/>
</dbReference>
<dbReference type="Gene3D" id="1.10.287.130">
    <property type="match status" value="1"/>
</dbReference>
<keyword evidence="3" id="KW-0597">Phosphoprotein</keyword>
<dbReference type="PANTHER" id="PTHR43304:SF1">
    <property type="entry name" value="PAC DOMAIN-CONTAINING PROTEIN"/>
    <property type="match status" value="1"/>
</dbReference>
<dbReference type="SUPFAM" id="SSF47384">
    <property type="entry name" value="Homodimeric domain of signal transducing histidine kinase"/>
    <property type="match status" value="1"/>
</dbReference>
<dbReference type="FunFam" id="3.30.565.10:FF:000006">
    <property type="entry name" value="Sensor histidine kinase WalK"/>
    <property type="match status" value="1"/>
</dbReference>
<dbReference type="InterPro" id="IPR004358">
    <property type="entry name" value="Sig_transdc_His_kin-like_C"/>
</dbReference>
<dbReference type="AlphaFoldDB" id="A0A942E7L2"/>
<dbReference type="PROSITE" id="PS50109">
    <property type="entry name" value="HIS_KIN"/>
    <property type="match status" value="1"/>
</dbReference>
<keyword evidence="10" id="KW-1185">Reference proteome</keyword>
<dbReference type="SMART" id="SM00091">
    <property type="entry name" value="PAS"/>
    <property type="match status" value="4"/>
</dbReference>
<sequence>MTDKGSALDLFELAPAAMVLCHRQGFVQKFNRAFARLVGWQDGKIPPARQFKELLTRPSQYIYGSQVVPPLHLLGAVEEIELDIVTADGSKLPVLLGAVQIDGGDGENLHCFSLTPVKGRRAYAREQFEARAKLERQQEYLDLAEKLARVGHWHAQLATGEVFWSPVVYSIHGRDPADAAPLDLEKAINYYHADDREAVRAAITEAMDSKQPFAFEKRLAPSEHQGVRYVEAYGLCEFDNAGQPTGIFGVLRDVTEARQAQADLEASEERYRMLADSVPGLIGYWDRDLCCRFANQAYQEWTPYAPAELVGMTMAQVAGEELFARNQPYVVAALGGERQSFERTVVIPTGETRHAWIEYLPDHGPDGTVRGFYSMITDVTALKQRDQAEQESNALQSAVLSSTSYMVIATKPDGTVTMFNAAAEAALGYRAEDVIGKHTPGLWHDVSEVVERTEQINAELETAIEPGFATFIAQADRTGSETRGWTYIAKDGRRFPVRLSVTQLRDTDEQITGYLGVVEDITDRKAAEEALRTSEETFRVAMEHASIGMTVLDPGGRWVRVNQALTQLLGYTEEQLLGLDFIAVTHPDDRVASEQVVQQLLSGEIDTHTAEKRYLCRDGQSVWAQLSAAAVRNPDGSTKYLVAQIQDITERREVERVKNELISTVSHELRTPVTSIRGALGLLAGTMANDLSPQAVKLVDIANKNSERLILLVNDMLDIDKIASGKMAFDLRSEALGPIIGMALENNQPYADRFGVSINTNAEELSVEVMVDPARLQQVMSNLLSNAAKFSPAGEQVDVTVTAGDTMCRVAVRDYGQGISTAFAPLIFGKFTQADSSATRSKYGSGLGLHISREIILQMGGQIGFDSTPGEGATFWIDLPLAVA</sequence>
<dbReference type="InterPro" id="IPR001610">
    <property type="entry name" value="PAC"/>
</dbReference>
<dbReference type="SUPFAM" id="SSF55874">
    <property type="entry name" value="ATPase domain of HSP90 chaperone/DNA topoisomerase II/histidine kinase"/>
    <property type="match status" value="1"/>
</dbReference>
<dbReference type="GO" id="GO:0000155">
    <property type="term" value="F:phosphorelay sensor kinase activity"/>
    <property type="evidence" value="ECO:0007669"/>
    <property type="project" value="InterPro"/>
</dbReference>
<evidence type="ECO:0000313" key="9">
    <source>
        <dbReference type="EMBL" id="MBS3849573.1"/>
    </source>
</evidence>
<evidence type="ECO:0000256" key="2">
    <source>
        <dbReference type="ARBA" id="ARBA00012438"/>
    </source>
</evidence>
<dbReference type="InterPro" id="IPR005467">
    <property type="entry name" value="His_kinase_dom"/>
</dbReference>
<dbReference type="NCBIfam" id="TIGR00229">
    <property type="entry name" value="sensory_box"/>
    <property type="match status" value="3"/>
</dbReference>